<dbReference type="PANTHER" id="PTHR38937">
    <property type="entry name" value="MEMBRANE PROTEIN OF ER BODY-LIKE PROTEIN"/>
    <property type="match status" value="1"/>
</dbReference>
<feature type="transmembrane region" description="Helical" evidence="2">
    <location>
        <begin position="219"/>
        <end position="238"/>
    </location>
</feature>
<comment type="caution">
    <text evidence="3">The sequence shown here is derived from an EMBL/GenBank/DDBJ whole genome shotgun (WGS) entry which is preliminary data.</text>
</comment>
<protein>
    <recommendedName>
        <fullName evidence="5">Membrane protein of ER body-like protein</fullName>
    </recommendedName>
</protein>
<evidence type="ECO:0000256" key="2">
    <source>
        <dbReference type="SAM" id="Phobius"/>
    </source>
</evidence>
<feature type="region of interest" description="Disordered" evidence="1">
    <location>
        <begin position="482"/>
        <end position="503"/>
    </location>
</feature>
<feature type="compositionally biased region" description="Basic and acidic residues" evidence="1">
    <location>
        <begin position="305"/>
        <end position="315"/>
    </location>
</feature>
<dbReference type="EMBL" id="JAEFBJ010000012">
    <property type="protein sequence ID" value="KAG7545912.1"/>
    <property type="molecule type" value="Genomic_DNA"/>
</dbReference>
<feature type="compositionally biased region" description="Polar residues" evidence="1">
    <location>
        <begin position="18"/>
        <end position="27"/>
    </location>
</feature>
<feature type="compositionally biased region" description="Acidic residues" evidence="1">
    <location>
        <begin position="192"/>
        <end position="204"/>
    </location>
</feature>
<evidence type="ECO:0000313" key="3">
    <source>
        <dbReference type="EMBL" id="KAG7545912.1"/>
    </source>
</evidence>
<dbReference type="OrthoDB" id="1924921at2759"/>
<evidence type="ECO:0008006" key="5">
    <source>
        <dbReference type="Google" id="ProtNLM"/>
    </source>
</evidence>
<feature type="compositionally biased region" description="Basic and acidic residues" evidence="1">
    <location>
        <begin position="179"/>
        <end position="191"/>
    </location>
</feature>
<feature type="transmembrane region" description="Helical" evidence="2">
    <location>
        <begin position="258"/>
        <end position="275"/>
    </location>
</feature>
<keyword evidence="2" id="KW-0472">Membrane</keyword>
<sequence>MEPTTNPTSTPTPTQSSAGNSVCTDELTNLPLDSPLRSEKDDGVDFSHEQGSESNETIDTENGSRSVEKNQYSETEDVVRAKDLQTEHDSWDDDVETVIKNQHKYYIYCPCCGEDITKTVKLVKMSDPQPTKDHDTENRVNDSDIENGSRSKGKKTKVPSWFPDFFQPLVSSVYGPNKDQGEKGVDSKLPETSDDLDINGEEPSIDVSNEKGGLSFPKWYLDVFAWSLLCIIIALSVLLTSPPPFIQPHLQLPSMPSASVLLLLPTFAVLLLFIISMRSRFSPRYHEEKGEKRVDSKSTDTTNEEPAKTQHHDDQDANPDQDFDKKTDNKRNHLTPIYPSSLEQPSKQIGNKETQSHDKEAEDQDHKKTDNQNNHLTPIYPSTLEQPSKQIINKETKAEPVLPPNAQPEISNSVEPRKGGNKLEILKSIVYGGLTESITSLCTVTSAAATGASTLNVLALGVANLSSGLLLTVHSLQELINEKPRRQTNTDDSPEEVEGEEDRYEEVLGRREYSRFHRLIAISSFVVFGLIPPLVYGFSFRRKIEKRQEYKVLAVYAVSLLCIVLLSIAKAYVSKKRDYVKTLFRYTTMATTASGFSQFVGYLVSQWLEKSGFYDDSPETQRV</sequence>
<evidence type="ECO:0000313" key="4">
    <source>
        <dbReference type="Proteomes" id="UP000694251"/>
    </source>
</evidence>
<organism evidence="3 4">
    <name type="scientific">Arabidopsis suecica</name>
    <name type="common">Swedish thale-cress</name>
    <name type="synonym">Cardaminopsis suecica</name>
    <dbReference type="NCBI Taxonomy" id="45249"/>
    <lineage>
        <taxon>Eukaryota</taxon>
        <taxon>Viridiplantae</taxon>
        <taxon>Streptophyta</taxon>
        <taxon>Embryophyta</taxon>
        <taxon>Tracheophyta</taxon>
        <taxon>Spermatophyta</taxon>
        <taxon>Magnoliopsida</taxon>
        <taxon>eudicotyledons</taxon>
        <taxon>Gunneridae</taxon>
        <taxon>Pentapetalae</taxon>
        <taxon>rosids</taxon>
        <taxon>malvids</taxon>
        <taxon>Brassicales</taxon>
        <taxon>Brassicaceae</taxon>
        <taxon>Camelineae</taxon>
        <taxon>Arabidopsis</taxon>
    </lineage>
</organism>
<feature type="compositionally biased region" description="Basic and acidic residues" evidence="1">
    <location>
        <begin position="354"/>
        <end position="370"/>
    </location>
</feature>
<evidence type="ECO:0000256" key="1">
    <source>
        <dbReference type="SAM" id="MobiDB-lite"/>
    </source>
</evidence>
<feature type="compositionally biased region" description="Polar residues" evidence="1">
    <location>
        <begin position="341"/>
        <end position="353"/>
    </location>
</feature>
<feature type="compositionally biased region" description="Basic and acidic residues" evidence="1">
    <location>
        <begin position="284"/>
        <end position="298"/>
    </location>
</feature>
<feature type="transmembrane region" description="Helical" evidence="2">
    <location>
        <begin position="519"/>
        <end position="540"/>
    </location>
</feature>
<feature type="region of interest" description="Disordered" evidence="1">
    <location>
        <begin position="1"/>
        <end position="90"/>
    </location>
</feature>
<dbReference type="InterPro" id="IPR052843">
    <property type="entry name" value="ER_body_metal_sequester"/>
</dbReference>
<dbReference type="PANTHER" id="PTHR38937:SF2">
    <property type="entry name" value="MEMBRANE PROTEIN OF ER BODY-LIKE PROTEIN ISOFORM X1"/>
    <property type="match status" value="1"/>
</dbReference>
<feature type="region of interest" description="Disordered" evidence="1">
    <location>
        <begin position="175"/>
        <end position="204"/>
    </location>
</feature>
<gene>
    <name evidence="3" type="ORF">ISN44_As12g013370</name>
</gene>
<keyword evidence="2" id="KW-1133">Transmembrane helix</keyword>
<feature type="region of interest" description="Disordered" evidence="1">
    <location>
        <begin position="284"/>
        <end position="387"/>
    </location>
</feature>
<feature type="compositionally biased region" description="Polar residues" evidence="1">
    <location>
        <begin position="52"/>
        <end position="73"/>
    </location>
</feature>
<feature type="compositionally biased region" description="Basic and acidic residues" evidence="1">
    <location>
        <begin position="77"/>
        <end position="89"/>
    </location>
</feature>
<feature type="compositionally biased region" description="Basic and acidic residues" evidence="1">
    <location>
        <begin position="130"/>
        <end position="142"/>
    </location>
</feature>
<feature type="region of interest" description="Disordered" evidence="1">
    <location>
        <begin position="127"/>
        <end position="156"/>
    </location>
</feature>
<keyword evidence="2" id="KW-0812">Transmembrane</keyword>
<name>A0A8T1YIR3_ARASU</name>
<feature type="compositionally biased region" description="Low complexity" evidence="1">
    <location>
        <begin position="1"/>
        <end position="17"/>
    </location>
</feature>
<proteinExistence type="predicted"/>
<feature type="compositionally biased region" description="Acidic residues" evidence="1">
    <location>
        <begin position="492"/>
        <end position="503"/>
    </location>
</feature>
<feature type="compositionally biased region" description="Basic and acidic residues" evidence="1">
    <location>
        <begin position="322"/>
        <end position="331"/>
    </location>
</feature>
<accession>A0A8T1YIR3</accession>
<feature type="transmembrane region" description="Helical" evidence="2">
    <location>
        <begin position="552"/>
        <end position="573"/>
    </location>
</feature>
<dbReference type="Proteomes" id="UP000694251">
    <property type="component" value="Chromosome 12"/>
</dbReference>
<reference evidence="3 4" key="1">
    <citation type="submission" date="2020-12" db="EMBL/GenBank/DDBJ databases">
        <title>Concerted genomic and epigenomic changes stabilize Arabidopsis allopolyploids.</title>
        <authorList>
            <person name="Chen Z."/>
        </authorList>
    </citation>
    <scope>NUCLEOTIDE SEQUENCE [LARGE SCALE GENOMIC DNA]</scope>
    <source>
        <strain evidence="3">As9502</strain>
        <tissue evidence="3">Leaf</tissue>
    </source>
</reference>
<keyword evidence="4" id="KW-1185">Reference proteome</keyword>
<feature type="compositionally biased region" description="Basic and acidic residues" evidence="1">
    <location>
        <begin position="36"/>
        <end position="51"/>
    </location>
</feature>
<dbReference type="AlphaFoldDB" id="A0A8T1YIR3"/>